<evidence type="ECO:0000256" key="6">
    <source>
        <dbReference type="ARBA" id="ARBA00023180"/>
    </source>
</evidence>
<sequence length="163" mass="17194">MKLLITLLLSVLGGLVAAQAQKEEVAILPGGQGYTYHGCYTETTNIANTTSRRALDGGSNSVQPDLMTVEKCWDFCAKGTYKFAGLEYSRECWCSQTLSTLANKLADKECDLPCDGNTTQSCGGSLKLTVYITSAAAAANLASSFSLFITLGLISVLVSGSVL</sequence>
<evidence type="ECO:0000256" key="5">
    <source>
        <dbReference type="ARBA" id="ARBA00023136"/>
    </source>
</evidence>
<keyword evidence="10" id="KW-1185">Reference proteome</keyword>
<evidence type="ECO:0000256" key="1">
    <source>
        <dbReference type="ARBA" id="ARBA00004167"/>
    </source>
</evidence>
<name>A0AA39ZM24_9PEZI</name>
<dbReference type="PANTHER" id="PTHR24269:SF16">
    <property type="entry name" value="PROTEIN SLG1"/>
    <property type="match status" value="1"/>
</dbReference>
<dbReference type="PANTHER" id="PTHR24269">
    <property type="entry name" value="KREMEN PROTEIN"/>
    <property type="match status" value="1"/>
</dbReference>
<keyword evidence="6" id="KW-0325">Glycoprotein</keyword>
<dbReference type="PROSITE" id="PS51212">
    <property type="entry name" value="WSC"/>
    <property type="match status" value="1"/>
</dbReference>
<keyword evidence="3 7" id="KW-0732">Signal</keyword>
<evidence type="ECO:0000256" key="2">
    <source>
        <dbReference type="ARBA" id="ARBA00022692"/>
    </source>
</evidence>
<dbReference type="AlphaFoldDB" id="A0AA39ZM24"/>
<comment type="caution">
    <text evidence="9">The sequence shown here is derived from an EMBL/GenBank/DDBJ whole genome shotgun (WGS) entry which is preliminary data.</text>
</comment>
<accession>A0AA39ZM24</accession>
<feature type="domain" description="WSC" evidence="8">
    <location>
        <begin position="33"/>
        <end position="134"/>
    </location>
</feature>
<evidence type="ECO:0000313" key="10">
    <source>
        <dbReference type="Proteomes" id="UP001174997"/>
    </source>
</evidence>
<organism evidence="9 10">
    <name type="scientific">Cercophora samala</name>
    <dbReference type="NCBI Taxonomy" id="330535"/>
    <lineage>
        <taxon>Eukaryota</taxon>
        <taxon>Fungi</taxon>
        <taxon>Dikarya</taxon>
        <taxon>Ascomycota</taxon>
        <taxon>Pezizomycotina</taxon>
        <taxon>Sordariomycetes</taxon>
        <taxon>Sordariomycetidae</taxon>
        <taxon>Sordariales</taxon>
        <taxon>Lasiosphaeriaceae</taxon>
        <taxon>Cercophora</taxon>
    </lineage>
</organism>
<protein>
    <submittedName>
        <fullName evidence="9">WSC domain-containing protein</fullName>
    </submittedName>
</protein>
<feature type="signal peptide" evidence="7">
    <location>
        <begin position="1"/>
        <end position="20"/>
    </location>
</feature>
<gene>
    <name evidence="9" type="ORF">QBC41DRAFT_311826</name>
</gene>
<dbReference type="EMBL" id="JAULSY010000007">
    <property type="protein sequence ID" value="KAK0673252.1"/>
    <property type="molecule type" value="Genomic_DNA"/>
</dbReference>
<feature type="chain" id="PRO_5041431959" evidence="7">
    <location>
        <begin position="21"/>
        <end position="163"/>
    </location>
</feature>
<dbReference type="InterPro" id="IPR051836">
    <property type="entry name" value="Kremen_rcpt"/>
</dbReference>
<evidence type="ECO:0000259" key="8">
    <source>
        <dbReference type="PROSITE" id="PS51212"/>
    </source>
</evidence>
<evidence type="ECO:0000313" key="9">
    <source>
        <dbReference type="EMBL" id="KAK0673252.1"/>
    </source>
</evidence>
<comment type="subcellular location">
    <subcellularLocation>
        <location evidence="1">Membrane</location>
        <topology evidence="1">Single-pass membrane protein</topology>
    </subcellularLocation>
</comment>
<dbReference type="Pfam" id="PF01822">
    <property type="entry name" value="WSC"/>
    <property type="match status" value="1"/>
</dbReference>
<evidence type="ECO:0000256" key="3">
    <source>
        <dbReference type="ARBA" id="ARBA00022729"/>
    </source>
</evidence>
<reference evidence="9" key="1">
    <citation type="submission" date="2023-06" db="EMBL/GenBank/DDBJ databases">
        <title>Genome-scale phylogeny and comparative genomics of the fungal order Sordariales.</title>
        <authorList>
            <consortium name="Lawrence Berkeley National Laboratory"/>
            <person name="Hensen N."/>
            <person name="Bonometti L."/>
            <person name="Westerberg I."/>
            <person name="Brannstrom I.O."/>
            <person name="Guillou S."/>
            <person name="Cros-Aarteil S."/>
            <person name="Calhoun S."/>
            <person name="Haridas S."/>
            <person name="Kuo A."/>
            <person name="Mondo S."/>
            <person name="Pangilinan J."/>
            <person name="Riley R."/>
            <person name="Labutti K."/>
            <person name="Andreopoulos B."/>
            <person name="Lipzen A."/>
            <person name="Chen C."/>
            <person name="Yanf M."/>
            <person name="Daum C."/>
            <person name="Ng V."/>
            <person name="Clum A."/>
            <person name="Steindorff A."/>
            <person name="Ohm R."/>
            <person name="Martin F."/>
            <person name="Silar P."/>
            <person name="Natvig D."/>
            <person name="Lalanne C."/>
            <person name="Gautier V."/>
            <person name="Ament-Velasquez S.L."/>
            <person name="Kruys A."/>
            <person name="Hutchinson M.I."/>
            <person name="Powell A.J."/>
            <person name="Barry K."/>
            <person name="Miller A.N."/>
            <person name="Grigoriev I.V."/>
            <person name="Debuchy R."/>
            <person name="Gladieux P."/>
            <person name="Thoren M.H."/>
            <person name="Johannesson H."/>
        </authorList>
    </citation>
    <scope>NUCLEOTIDE SEQUENCE</scope>
    <source>
        <strain evidence="9">CBS 307.81</strain>
    </source>
</reference>
<dbReference type="Proteomes" id="UP001174997">
    <property type="component" value="Unassembled WGS sequence"/>
</dbReference>
<keyword evidence="4" id="KW-1133">Transmembrane helix</keyword>
<dbReference type="GO" id="GO:0005886">
    <property type="term" value="C:plasma membrane"/>
    <property type="evidence" value="ECO:0007669"/>
    <property type="project" value="TreeGrafter"/>
</dbReference>
<evidence type="ECO:0000256" key="7">
    <source>
        <dbReference type="SAM" id="SignalP"/>
    </source>
</evidence>
<dbReference type="SMART" id="SM00321">
    <property type="entry name" value="WSC"/>
    <property type="match status" value="1"/>
</dbReference>
<evidence type="ECO:0000256" key="4">
    <source>
        <dbReference type="ARBA" id="ARBA00022989"/>
    </source>
</evidence>
<proteinExistence type="predicted"/>
<keyword evidence="5" id="KW-0472">Membrane</keyword>
<dbReference type="InterPro" id="IPR002889">
    <property type="entry name" value="WSC_carb-bd"/>
</dbReference>
<keyword evidence="2" id="KW-0812">Transmembrane</keyword>